<feature type="signal peptide" evidence="1">
    <location>
        <begin position="1"/>
        <end position="21"/>
    </location>
</feature>
<evidence type="ECO:0000256" key="1">
    <source>
        <dbReference type="SAM" id="SignalP"/>
    </source>
</evidence>
<name>A0A165WTH3_9AGAM</name>
<dbReference type="AlphaFoldDB" id="A0A165WTH3"/>
<evidence type="ECO:0000313" key="2">
    <source>
        <dbReference type="EMBL" id="KZT31505.1"/>
    </source>
</evidence>
<dbReference type="OrthoDB" id="3268677at2759"/>
<gene>
    <name evidence="2" type="ORF">SISSUDRAFT_971537</name>
</gene>
<proteinExistence type="predicted"/>
<feature type="chain" id="PRO_5007868801" evidence="1">
    <location>
        <begin position="22"/>
        <end position="468"/>
    </location>
</feature>
<feature type="non-terminal residue" evidence="2">
    <location>
        <position position="1"/>
    </location>
</feature>
<dbReference type="STRING" id="1314776.A0A165WTH3"/>
<evidence type="ECO:0000313" key="3">
    <source>
        <dbReference type="Proteomes" id="UP000076798"/>
    </source>
</evidence>
<reference evidence="2 3" key="1">
    <citation type="journal article" date="2016" name="Mol. Biol. Evol.">
        <title>Comparative Genomics of Early-Diverging Mushroom-Forming Fungi Provides Insights into the Origins of Lignocellulose Decay Capabilities.</title>
        <authorList>
            <person name="Nagy L.G."/>
            <person name="Riley R."/>
            <person name="Tritt A."/>
            <person name="Adam C."/>
            <person name="Daum C."/>
            <person name="Floudas D."/>
            <person name="Sun H."/>
            <person name="Yadav J.S."/>
            <person name="Pangilinan J."/>
            <person name="Larsson K.H."/>
            <person name="Matsuura K."/>
            <person name="Barry K."/>
            <person name="Labutti K."/>
            <person name="Kuo R."/>
            <person name="Ohm R.A."/>
            <person name="Bhattacharya S.S."/>
            <person name="Shirouzu T."/>
            <person name="Yoshinaga Y."/>
            <person name="Martin F.M."/>
            <person name="Grigoriev I.V."/>
            <person name="Hibbett D.S."/>
        </authorList>
    </citation>
    <scope>NUCLEOTIDE SEQUENCE [LARGE SCALE GENOMIC DNA]</scope>
    <source>
        <strain evidence="2 3">HHB10207 ss-3</strain>
    </source>
</reference>
<dbReference type="EMBL" id="KV428552">
    <property type="protein sequence ID" value="KZT31505.1"/>
    <property type="molecule type" value="Genomic_DNA"/>
</dbReference>
<protein>
    <submittedName>
        <fullName evidence="2">Uncharacterized protein</fullName>
    </submittedName>
</protein>
<feature type="non-terminal residue" evidence="2">
    <location>
        <position position="468"/>
    </location>
</feature>
<dbReference type="Proteomes" id="UP000076798">
    <property type="component" value="Unassembled WGS sequence"/>
</dbReference>
<sequence length="468" mass="52816">RTKSPRFPVGILEQCFLLALAYLEKIGYKGPLALGCDDTKLQAALTPYHDSETNTWKILGSTGEPIVVENLDQLAQVVASGELVKAEKIRLWVLSIPLPKVPPFMLCALAIGSNLSTNDLFALHQKVIDGLLRHNIQVVSYGADGTDTERQVQDLFRASASSVKTVKFINPLNSEDISISIPFFRPKPHTSDISTSNREFPIALAQDSKHYRSGARVLTLVNDVTHHGRVRVIVEHPDSPMFKRDVIKADKQDDLAAVRLFSAATLRHQIKHHPEHLGSIIYHFVFGELCDAWQSRKVHHAERIRMSWRGWFFLQEWRNFLRKAGYREDRHLISRQAVDITNKLVTNLLILILIHRDHLQSNAQPFLPWMHGTEANEHFFGVIRSQIPDFNYADFIYSAVKTSLLISGTYREGTTTAANARASGYHHTCHVDEGVPISRFIQFPTDAEIQDEIDRAAEEATSLIQALG</sequence>
<organism evidence="2 3">
    <name type="scientific">Sistotremastrum suecicum HHB10207 ss-3</name>
    <dbReference type="NCBI Taxonomy" id="1314776"/>
    <lineage>
        <taxon>Eukaryota</taxon>
        <taxon>Fungi</taxon>
        <taxon>Dikarya</taxon>
        <taxon>Basidiomycota</taxon>
        <taxon>Agaricomycotina</taxon>
        <taxon>Agaricomycetes</taxon>
        <taxon>Sistotremastrales</taxon>
        <taxon>Sistotremastraceae</taxon>
        <taxon>Sistotremastrum</taxon>
    </lineage>
</organism>
<accession>A0A165WTH3</accession>
<keyword evidence="1" id="KW-0732">Signal</keyword>
<keyword evidence="3" id="KW-1185">Reference proteome</keyword>